<reference evidence="13" key="1">
    <citation type="submission" date="2020-05" db="EMBL/GenBank/DDBJ databases">
        <title>Frigoriglobus tundricola gen. nov., sp. nov., a psychrotolerant cellulolytic planctomycete of the family Gemmataceae with two divergent copies of 16S rRNA gene.</title>
        <authorList>
            <person name="Kulichevskaya I.S."/>
            <person name="Ivanova A.A."/>
            <person name="Naumoff D.G."/>
            <person name="Beletsky A.V."/>
            <person name="Rijpstra W.I.C."/>
            <person name="Sinninghe Damste J.S."/>
            <person name="Mardanov A.V."/>
            <person name="Ravin N.V."/>
            <person name="Dedysh S.N."/>
        </authorList>
    </citation>
    <scope>NUCLEOTIDE SEQUENCE [LARGE SCALE GENOMIC DNA]</scope>
    <source>
        <strain evidence="13">PL17</strain>
    </source>
</reference>
<evidence type="ECO:0000256" key="7">
    <source>
        <dbReference type="ARBA" id="ARBA00023010"/>
    </source>
</evidence>
<feature type="transmembrane region" description="Helical" evidence="10">
    <location>
        <begin position="122"/>
        <end position="145"/>
    </location>
</feature>
<keyword evidence="3 10" id="KW-0813">Transport</keyword>
<dbReference type="InterPro" id="IPR026593">
    <property type="entry name" value="SecY"/>
</dbReference>
<dbReference type="GO" id="GO:0005886">
    <property type="term" value="C:plasma membrane"/>
    <property type="evidence" value="ECO:0007669"/>
    <property type="project" value="UniProtKB-SubCell"/>
</dbReference>
<dbReference type="KEGG" id="ftj:FTUN_5111"/>
<dbReference type="PRINTS" id="PR00303">
    <property type="entry name" value="SECYTRNLCASE"/>
</dbReference>
<dbReference type="SUPFAM" id="SSF103491">
    <property type="entry name" value="Preprotein translocase SecY subunit"/>
    <property type="match status" value="1"/>
</dbReference>
<evidence type="ECO:0000256" key="9">
    <source>
        <dbReference type="ARBA" id="ARBA00039733"/>
    </source>
</evidence>
<feature type="transmembrane region" description="Helical" evidence="10">
    <location>
        <begin position="388"/>
        <end position="410"/>
    </location>
</feature>
<evidence type="ECO:0000256" key="5">
    <source>
        <dbReference type="ARBA" id="ARBA00022927"/>
    </source>
</evidence>
<feature type="transmembrane region" description="Helical" evidence="10">
    <location>
        <begin position="209"/>
        <end position="230"/>
    </location>
</feature>
<evidence type="ECO:0000256" key="11">
    <source>
        <dbReference type="RuleBase" id="RU004349"/>
    </source>
</evidence>
<evidence type="ECO:0000313" key="13">
    <source>
        <dbReference type="Proteomes" id="UP000503447"/>
    </source>
</evidence>
<evidence type="ECO:0000256" key="10">
    <source>
        <dbReference type="HAMAP-Rule" id="MF_01465"/>
    </source>
</evidence>
<comment type="subunit">
    <text evidence="10">Component of the Sec protein translocase complex. Heterotrimer consisting of SecY, SecE and SecG subunits. The heterotrimers can form oligomers, although 1 heterotrimer is thought to be able to translocate proteins. Interacts with the ribosome. Interacts with SecDF, and other proteins may be involved. Interacts with SecA.</text>
</comment>
<keyword evidence="4 10" id="KW-0812">Transmembrane</keyword>
<dbReference type="GO" id="GO:0043952">
    <property type="term" value="P:protein transport by the Sec complex"/>
    <property type="evidence" value="ECO:0007669"/>
    <property type="project" value="UniProtKB-UniRule"/>
</dbReference>
<evidence type="ECO:0000256" key="1">
    <source>
        <dbReference type="ARBA" id="ARBA00004141"/>
    </source>
</evidence>
<dbReference type="GO" id="GO:0006605">
    <property type="term" value="P:protein targeting"/>
    <property type="evidence" value="ECO:0007669"/>
    <property type="project" value="UniProtKB-UniRule"/>
</dbReference>
<dbReference type="InterPro" id="IPR002208">
    <property type="entry name" value="SecY/SEC61-alpha"/>
</dbReference>
<evidence type="ECO:0000256" key="8">
    <source>
        <dbReference type="ARBA" id="ARBA00023136"/>
    </source>
</evidence>
<keyword evidence="10" id="KW-1003">Cell membrane</keyword>
<dbReference type="Proteomes" id="UP000503447">
    <property type="component" value="Chromosome"/>
</dbReference>
<comment type="similarity">
    <text evidence="2 10 11">Belongs to the SecY/SEC61-alpha family.</text>
</comment>
<comment type="subcellular location">
    <subcellularLocation>
        <location evidence="10">Cell membrane</location>
        <topology evidence="10">Multi-pass membrane protein</topology>
    </subcellularLocation>
    <subcellularLocation>
        <location evidence="1">Membrane</location>
        <topology evidence="1">Multi-pass membrane protein</topology>
    </subcellularLocation>
</comment>
<dbReference type="InterPro" id="IPR023201">
    <property type="entry name" value="SecY_dom_sf"/>
</dbReference>
<dbReference type="Gene3D" id="1.10.3370.10">
    <property type="entry name" value="SecY subunit domain"/>
    <property type="match status" value="1"/>
</dbReference>
<evidence type="ECO:0000313" key="12">
    <source>
        <dbReference type="EMBL" id="QJW97537.1"/>
    </source>
</evidence>
<feature type="transmembrane region" description="Helical" evidence="10">
    <location>
        <begin position="290"/>
        <end position="308"/>
    </location>
</feature>
<accession>A0A6M5YTX4</accession>
<evidence type="ECO:0000256" key="4">
    <source>
        <dbReference type="ARBA" id="ARBA00022692"/>
    </source>
</evidence>
<feature type="transmembrane region" description="Helical" evidence="10">
    <location>
        <begin position="442"/>
        <end position="463"/>
    </location>
</feature>
<feature type="transmembrane region" description="Helical" evidence="10">
    <location>
        <begin position="64"/>
        <end position="80"/>
    </location>
</feature>
<dbReference type="PROSITE" id="PS00756">
    <property type="entry name" value="SECY_2"/>
    <property type="match status" value="1"/>
</dbReference>
<evidence type="ECO:0000256" key="6">
    <source>
        <dbReference type="ARBA" id="ARBA00022989"/>
    </source>
</evidence>
<dbReference type="AlphaFoldDB" id="A0A6M5YTX4"/>
<keyword evidence="5 10" id="KW-0653">Protein transport</keyword>
<dbReference type="HAMAP" id="MF_01465">
    <property type="entry name" value="SecY"/>
    <property type="match status" value="1"/>
</dbReference>
<keyword evidence="7 10" id="KW-0811">Translocation</keyword>
<keyword evidence="6 10" id="KW-1133">Transmembrane helix</keyword>
<dbReference type="Pfam" id="PF00344">
    <property type="entry name" value="SecY"/>
    <property type="match status" value="1"/>
</dbReference>
<name>A0A6M5YTX4_9BACT</name>
<keyword evidence="13" id="KW-1185">Reference proteome</keyword>
<feature type="transmembrane region" description="Helical" evidence="10">
    <location>
        <begin position="342"/>
        <end position="368"/>
    </location>
</feature>
<organism evidence="12 13">
    <name type="scientific">Frigoriglobus tundricola</name>
    <dbReference type="NCBI Taxonomy" id="2774151"/>
    <lineage>
        <taxon>Bacteria</taxon>
        <taxon>Pseudomonadati</taxon>
        <taxon>Planctomycetota</taxon>
        <taxon>Planctomycetia</taxon>
        <taxon>Gemmatales</taxon>
        <taxon>Gemmataceae</taxon>
        <taxon>Frigoriglobus</taxon>
    </lineage>
</organism>
<dbReference type="PIRSF" id="PIRSF004557">
    <property type="entry name" value="SecY"/>
    <property type="match status" value="1"/>
</dbReference>
<dbReference type="InterPro" id="IPR030659">
    <property type="entry name" value="SecY_CS"/>
</dbReference>
<evidence type="ECO:0000256" key="3">
    <source>
        <dbReference type="ARBA" id="ARBA00022448"/>
    </source>
</evidence>
<feature type="transmembrane region" description="Helical" evidence="10">
    <location>
        <begin position="165"/>
        <end position="186"/>
    </location>
</feature>
<feature type="transmembrane region" description="Helical" evidence="10">
    <location>
        <begin position="475"/>
        <end position="494"/>
    </location>
</feature>
<dbReference type="PANTHER" id="PTHR10906">
    <property type="entry name" value="SECY/SEC61-ALPHA FAMILY MEMBER"/>
    <property type="match status" value="1"/>
</dbReference>
<gene>
    <name evidence="10" type="primary">secY</name>
    <name evidence="12" type="ORF">FTUN_5111</name>
</gene>
<evidence type="ECO:0000256" key="2">
    <source>
        <dbReference type="ARBA" id="ARBA00005751"/>
    </source>
</evidence>
<comment type="caution">
    <text evidence="10">Lacks conserved residue(s) required for the propagation of feature annotation.</text>
</comment>
<dbReference type="GO" id="GO:0065002">
    <property type="term" value="P:intracellular protein transmembrane transport"/>
    <property type="evidence" value="ECO:0007669"/>
    <property type="project" value="UniProtKB-UniRule"/>
</dbReference>
<dbReference type="EMBL" id="CP053452">
    <property type="protein sequence ID" value="QJW97537.1"/>
    <property type="molecule type" value="Genomic_DNA"/>
</dbReference>
<protein>
    <recommendedName>
        <fullName evidence="9 10">Protein translocase subunit SecY</fullName>
    </recommendedName>
</protein>
<feature type="transmembrane region" description="Helical" evidence="10">
    <location>
        <begin position="237"/>
        <end position="255"/>
    </location>
</feature>
<keyword evidence="8 10" id="KW-0472">Membrane</keyword>
<dbReference type="NCBIfam" id="TIGR00967">
    <property type="entry name" value="3a0501s007"/>
    <property type="match status" value="1"/>
</dbReference>
<feature type="transmembrane region" description="Helical" evidence="10">
    <location>
        <begin position="30"/>
        <end position="52"/>
    </location>
</feature>
<sequence length="512" mass="55476">MNWRSICLAGGVLSLIGGLASFSYGGPSWAGWTFTLLGAAAAILGLVPDQLLTIFKIPELRKKILITLIFLAVYRIGYYVPLPAIDQVKMAEKMQQAQSGALGQVLGFVSQFSGGNLSTACIFSLGIMPYISASIIIQLLSSGVLPSLERLRKEGEAGRKKINELTRYLTVPICLIQAVMIVQTVMKPDDGMGGGMGLAASGYGEGFDLWWFGFVAVVTLTAGTVFLMWLGEQIDEYGIGNGISLIIMAGIVARIPDATNSLLMDSVTGRLKESVFTLGGATGDISFEKLLVLLVLFVTVVVGVIAMTKAQRRIPTQSAKHVRGRRVYGGTRQFLPMKVNAAGVMPVIFASTLLILPYFLFNILYSASDGTLGWAGTLANVLQNHRGWVYNLLYVVMIYVFTYFWVAITFNPKEIADNLKDHGSFIPGYRPGKKTADYLERVLMRVTFVGAAFLAVIAIIPNVVSSELEIPPQVASFYGGTGLLIVISVALDLVQKINSHLVMRNYPGLTDE</sequence>
<dbReference type="FunFam" id="1.10.3370.10:FF:000001">
    <property type="entry name" value="Preprotein translocase subunit SecY"/>
    <property type="match status" value="1"/>
</dbReference>
<proteinExistence type="inferred from homology"/>
<comment type="function">
    <text evidence="10">The central subunit of the protein translocation channel SecYEG. Consists of two halves formed by TMs 1-5 and 6-10. These two domains form a lateral gate at the front which open onto the bilayer between TMs 2 and 7, and are clamped together by SecE at the back. The channel is closed by both a pore ring composed of hydrophobic SecY resides and a short helix (helix 2A) on the extracellular side of the membrane which forms a plug. The plug probably moves laterally to allow the channel to open. The ring and the pore may move independently.</text>
</comment>